<proteinExistence type="predicted"/>
<protein>
    <submittedName>
        <fullName evidence="3">HET-domain-containing protein</fullName>
    </submittedName>
</protein>
<evidence type="ECO:0000256" key="1">
    <source>
        <dbReference type="SAM" id="MobiDB-lite"/>
    </source>
</evidence>
<organism evidence="3 4">
    <name type="scientific">Achaetomium macrosporum</name>
    <dbReference type="NCBI Taxonomy" id="79813"/>
    <lineage>
        <taxon>Eukaryota</taxon>
        <taxon>Fungi</taxon>
        <taxon>Dikarya</taxon>
        <taxon>Ascomycota</taxon>
        <taxon>Pezizomycotina</taxon>
        <taxon>Sordariomycetes</taxon>
        <taxon>Sordariomycetidae</taxon>
        <taxon>Sordariales</taxon>
        <taxon>Chaetomiaceae</taxon>
        <taxon>Achaetomium</taxon>
    </lineage>
</organism>
<dbReference type="InterPro" id="IPR010730">
    <property type="entry name" value="HET"/>
</dbReference>
<feature type="compositionally biased region" description="Basic and acidic residues" evidence="1">
    <location>
        <begin position="11"/>
        <end position="20"/>
    </location>
</feature>
<dbReference type="AlphaFoldDB" id="A0AAN7C853"/>
<dbReference type="EMBL" id="MU860188">
    <property type="protein sequence ID" value="KAK4236512.1"/>
    <property type="molecule type" value="Genomic_DNA"/>
</dbReference>
<comment type="caution">
    <text evidence="3">The sequence shown here is derived from an EMBL/GenBank/DDBJ whole genome shotgun (WGS) entry which is preliminary data.</text>
</comment>
<accession>A0AAN7C853</accession>
<dbReference type="Pfam" id="PF06985">
    <property type="entry name" value="HET"/>
    <property type="match status" value="1"/>
</dbReference>
<gene>
    <name evidence="3" type="ORF">C8A03DRAFT_45506</name>
</gene>
<feature type="region of interest" description="Disordered" evidence="1">
    <location>
        <begin position="1"/>
        <end position="20"/>
    </location>
</feature>
<dbReference type="PANTHER" id="PTHR10622:SF12">
    <property type="entry name" value="HET DOMAIN-CONTAINING PROTEIN"/>
    <property type="match status" value="1"/>
</dbReference>
<reference evidence="3" key="2">
    <citation type="submission" date="2023-05" db="EMBL/GenBank/DDBJ databases">
        <authorList>
            <consortium name="Lawrence Berkeley National Laboratory"/>
            <person name="Steindorff A."/>
            <person name="Hensen N."/>
            <person name="Bonometti L."/>
            <person name="Westerberg I."/>
            <person name="Brannstrom I.O."/>
            <person name="Guillou S."/>
            <person name="Cros-Aarteil S."/>
            <person name="Calhoun S."/>
            <person name="Haridas S."/>
            <person name="Kuo A."/>
            <person name="Mondo S."/>
            <person name="Pangilinan J."/>
            <person name="Riley R."/>
            <person name="Labutti K."/>
            <person name="Andreopoulos B."/>
            <person name="Lipzen A."/>
            <person name="Chen C."/>
            <person name="Yanf M."/>
            <person name="Daum C."/>
            <person name="Ng V."/>
            <person name="Clum A."/>
            <person name="Ohm R."/>
            <person name="Martin F."/>
            <person name="Silar P."/>
            <person name="Natvig D."/>
            <person name="Lalanne C."/>
            <person name="Gautier V."/>
            <person name="Ament-Velasquez S.L."/>
            <person name="Kruys A."/>
            <person name="Hutchinson M.I."/>
            <person name="Powell A.J."/>
            <person name="Barry K."/>
            <person name="Miller A.N."/>
            <person name="Grigoriev I.V."/>
            <person name="Debuchy R."/>
            <person name="Gladieux P."/>
            <person name="Thoren M.H."/>
            <person name="Johannesson H."/>
        </authorList>
    </citation>
    <scope>NUCLEOTIDE SEQUENCE</scope>
    <source>
        <strain evidence="3">CBS 532.94</strain>
    </source>
</reference>
<name>A0AAN7C853_9PEZI</name>
<evidence type="ECO:0000259" key="2">
    <source>
        <dbReference type="Pfam" id="PF06985"/>
    </source>
</evidence>
<reference evidence="3" key="1">
    <citation type="journal article" date="2023" name="Mol. Phylogenet. Evol.">
        <title>Genome-scale phylogeny and comparative genomics of the fungal order Sordariales.</title>
        <authorList>
            <person name="Hensen N."/>
            <person name="Bonometti L."/>
            <person name="Westerberg I."/>
            <person name="Brannstrom I.O."/>
            <person name="Guillou S."/>
            <person name="Cros-Aarteil S."/>
            <person name="Calhoun S."/>
            <person name="Haridas S."/>
            <person name="Kuo A."/>
            <person name="Mondo S."/>
            <person name="Pangilinan J."/>
            <person name="Riley R."/>
            <person name="LaButti K."/>
            <person name="Andreopoulos B."/>
            <person name="Lipzen A."/>
            <person name="Chen C."/>
            <person name="Yan M."/>
            <person name="Daum C."/>
            <person name="Ng V."/>
            <person name="Clum A."/>
            <person name="Steindorff A."/>
            <person name="Ohm R.A."/>
            <person name="Martin F."/>
            <person name="Silar P."/>
            <person name="Natvig D.O."/>
            <person name="Lalanne C."/>
            <person name="Gautier V."/>
            <person name="Ament-Velasquez S.L."/>
            <person name="Kruys A."/>
            <person name="Hutchinson M.I."/>
            <person name="Powell A.J."/>
            <person name="Barry K."/>
            <person name="Miller A.N."/>
            <person name="Grigoriev I.V."/>
            <person name="Debuchy R."/>
            <person name="Gladieux P."/>
            <person name="Hiltunen Thoren M."/>
            <person name="Johannesson H."/>
        </authorList>
    </citation>
    <scope>NUCLEOTIDE SEQUENCE</scope>
    <source>
        <strain evidence="3">CBS 532.94</strain>
    </source>
</reference>
<dbReference type="PANTHER" id="PTHR10622">
    <property type="entry name" value="HET DOMAIN-CONTAINING PROTEIN"/>
    <property type="match status" value="1"/>
</dbReference>
<keyword evidence="4" id="KW-1185">Reference proteome</keyword>
<evidence type="ECO:0000313" key="4">
    <source>
        <dbReference type="Proteomes" id="UP001303760"/>
    </source>
</evidence>
<dbReference type="Proteomes" id="UP001303760">
    <property type="component" value="Unassembled WGS sequence"/>
</dbReference>
<sequence>MVQRALSLRRGNPESELEKEREEARQYSILSHTWGNEEVTFQDMQNLELAAKKHGFQKIKCMCDLATRNGQHCVWIDTCCIDKTSSAELTESITSMFHWYKSAERCIAYLDDLPGYETQIKGLVDDAIPEAFYGCKWFTRGWTLQELLVPGIVNFYDSAWNFRGTRSKLAGHISSVTRIDRAILKDPRLLHTVSVAKRISWAANRETTRIEDKAYCLLGIFDVHMPLIRGEGPGVYLASADYSPQV</sequence>
<evidence type="ECO:0000313" key="3">
    <source>
        <dbReference type="EMBL" id="KAK4236512.1"/>
    </source>
</evidence>
<feature type="domain" description="Heterokaryon incompatibility" evidence="2">
    <location>
        <begin position="27"/>
        <end position="111"/>
    </location>
</feature>